<dbReference type="Proteomes" id="UP000198280">
    <property type="component" value="Unassembled WGS sequence"/>
</dbReference>
<protein>
    <submittedName>
        <fullName evidence="1">Uncharacterized protein</fullName>
    </submittedName>
</protein>
<sequence length="145" mass="15675">MPLNFAEIPTAGGGWLKPNELKDALAIMVEVKSYEPQRPTPNGPKDSALCDVTVFKDKAALDALSPEINQGMRIEQTILARDLSGLVGSATIVQITQIPPKRPGAHPAWVWRPVSDAMVRQAVMNYAEQREAAVNAAVAEAPDFD</sequence>
<dbReference type="OrthoDB" id="4180547at2"/>
<reference evidence="1 2" key="1">
    <citation type="submission" date="2017-06" db="EMBL/GenBank/DDBJ databases">
        <authorList>
            <person name="Kim H.J."/>
            <person name="Triplett B.A."/>
        </authorList>
    </citation>
    <scope>NUCLEOTIDE SEQUENCE [LARGE SCALE GENOMIC DNA]</scope>
    <source>
        <strain evidence="1 2">CGMCC 4.1858</strain>
    </source>
</reference>
<evidence type="ECO:0000313" key="1">
    <source>
        <dbReference type="EMBL" id="SNS50834.1"/>
    </source>
</evidence>
<dbReference type="EMBL" id="FZOF01000006">
    <property type="protein sequence ID" value="SNS50834.1"/>
    <property type="molecule type" value="Genomic_DNA"/>
</dbReference>
<dbReference type="AlphaFoldDB" id="A0A239F402"/>
<organism evidence="1 2">
    <name type="scientific">Actinacidiphila glaucinigra</name>
    <dbReference type="NCBI Taxonomy" id="235986"/>
    <lineage>
        <taxon>Bacteria</taxon>
        <taxon>Bacillati</taxon>
        <taxon>Actinomycetota</taxon>
        <taxon>Actinomycetes</taxon>
        <taxon>Kitasatosporales</taxon>
        <taxon>Streptomycetaceae</taxon>
        <taxon>Actinacidiphila</taxon>
    </lineage>
</organism>
<gene>
    <name evidence="1" type="ORF">SAMN05216252_106268</name>
</gene>
<keyword evidence="2" id="KW-1185">Reference proteome</keyword>
<name>A0A239F402_9ACTN</name>
<accession>A0A239F402</accession>
<evidence type="ECO:0000313" key="2">
    <source>
        <dbReference type="Proteomes" id="UP000198280"/>
    </source>
</evidence>
<proteinExistence type="predicted"/>
<dbReference type="RefSeq" id="WP_089224241.1">
    <property type="nucleotide sequence ID" value="NZ_FZOF01000006.1"/>
</dbReference>